<comment type="caution">
    <text evidence="14">The sequence shown here is derived from an EMBL/GenBank/DDBJ whole genome shotgun (WGS) entry which is preliminary data.</text>
</comment>
<feature type="transmembrane region" description="Helical" evidence="13">
    <location>
        <begin position="84"/>
        <end position="106"/>
    </location>
</feature>
<evidence type="ECO:0000256" key="12">
    <source>
        <dbReference type="RuleBase" id="RU362091"/>
    </source>
</evidence>
<evidence type="ECO:0000256" key="2">
    <source>
        <dbReference type="ARBA" id="ARBA00006434"/>
    </source>
</evidence>
<dbReference type="PROSITE" id="PS50283">
    <property type="entry name" value="NA_SOLUT_SYMP_3"/>
    <property type="match status" value="1"/>
</dbReference>
<feature type="transmembrane region" description="Helical" evidence="13">
    <location>
        <begin position="436"/>
        <end position="456"/>
    </location>
</feature>
<feature type="transmembrane region" description="Helical" evidence="13">
    <location>
        <begin position="581"/>
        <end position="602"/>
    </location>
</feature>
<feature type="transmembrane region" description="Helical" evidence="13">
    <location>
        <begin position="199"/>
        <end position="218"/>
    </location>
</feature>
<evidence type="ECO:0000313" key="14">
    <source>
        <dbReference type="EMBL" id="CAB9503644.1"/>
    </source>
</evidence>
<evidence type="ECO:0000256" key="3">
    <source>
        <dbReference type="ARBA" id="ARBA00022448"/>
    </source>
</evidence>
<name>A0A9N8DPP4_9STRA</name>
<dbReference type="InterPro" id="IPR038377">
    <property type="entry name" value="Na/Glc_symporter_sf"/>
</dbReference>
<dbReference type="InterPro" id="IPR001734">
    <property type="entry name" value="Na/solute_symporter"/>
</dbReference>
<organism evidence="14 15">
    <name type="scientific">Seminavis robusta</name>
    <dbReference type="NCBI Taxonomy" id="568900"/>
    <lineage>
        <taxon>Eukaryota</taxon>
        <taxon>Sar</taxon>
        <taxon>Stramenopiles</taxon>
        <taxon>Ochrophyta</taxon>
        <taxon>Bacillariophyta</taxon>
        <taxon>Bacillariophyceae</taxon>
        <taxon>Bacillariophycidae</taxon>
        <taxon>Naviculales</taxon>
        <taxon>Naviculaceae</taxon>
        <taxon>Seminavis</taxon>
    </lineage>
</organism>
<keyword evidence="15" id="KW-1185">Reference proteome</keyword>
<dbReference type="GO" id="GO:0015293">
    <property type="term" value="F:symporter activity"/>
    <property type="evidence" value="ECO:0007669"/>
    <property type="project" value="UniProtKB-KW"/>
</dbReference>
<evidence type="ECO:0000256" key="5">
    <source>
        <dbReference type="ARBA" id="ARBA00022692"/>
    </source>
</evidence>
<keyword evidence="3" id="KW-0813">Transport</keyword>
<evidence type="ECO:0000256" key="6">
    <source>
        <dbReference type="ARBA" id="ARBA00022847"/>
    </source>
</evidence>
<feature type="transmembrane region" description="Helical" evidence="13">
    <location>
        <begin position="130"/>
        <end position="149"/>
    </location>
</feature>
<accession>A0A9N8DPP4</accession>
<keyword evidence="4" id="KW-1003">Cell membrane</keyword>
<evidence type="ECO:0000256" key="11">
    <source>
        <dbReference type="ARBA" id="ARBA00023201"/>
    </source>
</evidence>
<evidence type="ECO:0000256" key="4">
    <source>
        <dbReference type="ARBA" id="ARBA00022475"/>
    </source>
</evidence>
<keyword evidence="10 13" id="KW-0472">Membrane</keyword>
<evidence type="ECO:0000256" key="10">
    <source>
        <dbReference type="ARBA" id="ARBA00023136"/>
    </source>
</evidence>
<keyword evidence="9" id="KW-0406">Ion transport</keyword>
<keyword evidence="6" id="KW-0769">Symport</keyword>
<feature type="transmembrane region" description="Helical" evidence="13">
    <location>
        <begin position="51"/>
        <end position="72"/>
    </location>
</feature>
<feature type="transmembrane region" description="Helical" evidence="13">
    <location>
        <begin position="403"/>
        <end position="424"/>
    </location>
</feature>
<dbReference type="OrthoDB" id="546820at2759"/>
<evidence type="ECO:0000256" key="8">
    <source>
        <dbReference type="ARBA" id="ARBA00023053"/>
    </source>
</evidence>
<feature type="transmembrane region" description="Helical" evidence="13">
    <location>
        <begin position="283"/>
        <end position="303"/>
    </location>
</feature>
<comment type="similarity">
    <text evidence="2 12">Belongs to the sodium:solute symporter (SSF) (TC 2.A.21) family.</text>
</comment>
<evidence type="ECO:0000256" key="1">
    <source>
        <dbReference type="ARBA" id="ARBA00004651"/>
    </source>
</evidence>
<keyword evidence="8" id="KW-0915">Sodium</keyword>
<sequence>MVSSEHRTGLFVTVPLYFVVLACCAIWANRKNRQEGHQTDRLSSHYLGGRSIGPLLSAGTVFASFFSGYTIVGIPTEAFKNGFLAFRWVAMALAVVTGMSGTVLRLRKAALVRNHKTPVDFVTDRFQSQILRYTLLVLQIVPSLFYTTAQVIALKTTCNSIFGLPPDTVYPVLLIVSVTLMFEWIGGLRCVAMTDCIQASIMIVAYFVLPLIIVRNYGGWQALSLDTYPRPDFYQTPSWEDQMDFWQFALSTFTFFTLPHLMQRAYAARDLVSLRTAYVSMTGGMWLLMFGGVFIGTVGVAIVPDDGEAIVNPLAAILEEIMNLGGFPLLIGLITITASLAAIMSTVDSLLVAISQLVTEEVAYPLYPNATPDKMAWVGRAVSFVAIVIATVLGLTWDDGITHLANINFQLSFQTLFIFMIGLFATPELDCHPWSLAAGAITSTIYIFCIYFAHIRNCDNCGSLNAGITGILFQLGVLAIAEGGRRLYLPEHSSSPLDGPGALIFPNRPSWDLPRRARFGEKPLTPKLLWKMMEGTDEALTNPWYGSFMFVTISIITPFVAGGLPRDTAALGETVVNGLPWWAVKMFFMALIPTLVLLFVLVRMPNKYMHPGWRRQNSDEENNTMLSGATDPDVMELTREELGHRTEYDGRNELVYRRRMQILEKLGISPTEIDDVISATRRSEERIEHPVVIEDEPTIEVSGTLLRV</sequence>
<dbReference type="GO" id="GO:0005886">
    <property type="term" value="C:plasma membrane"/>
    <property type="evidence" value="ECO:0007669"/>
    <property type="project" value="UniProtKB-SubCell"/>
</dbReference>
<feature type="transmembrane region" description="Helical" evidence="13">
    <location>
        <begin position="329"/>
        <end position="354"/>
    </location>
</feature>
<dbReference type="CDD" id="cd10322">
    <property type="entry name" value="SLC5sbd"/>
    <property type="match status" value="1"/>
</dbReference>
<proteinExistence type="inferred from homology"/>
<evidence type="ECO:0000313" key="15">
    <source>
        <dbReference type="Proteomes" id="UP001153069"/>
    </source>
</evidence>
<evidence type="ECO:0000256" key="13">
    <source>
        <dbReference type="SAM" id="Phobius"/>
    </source>
</evidence>
<feature type="transmembrane region" description="Helical" evidence="13">
    <location>
        <begin position="375"/>
        <end position="397"/>
    </location>
</feature>
<keyword evidence="7 13" id="KW-1133">Transmembrane helix</keyword>
<dbReference type="InterPro" id="IPR050277">
    <property type="entry name" value="Sodium:Solute_Symporter"/>
</dbReference>
<feature type="transmembrane region" description="Helical" evidence="13">
    <location>
        <begin position="12"/>
        <end position="30"/>
    </location>
</feature>
<evidence type="ECO:0000256" key="9">
    <source>
        <dbReference type="ARBA" id="ARBA00023065"/>
    </source>
</evidence>
<protein>
    <submittedName>
        <fullName evidence="14">Sodium/proline symporter</fullName>
    </submittedName>
</protein>
<dbReference type="PANTHER" id="PTHR48086">
    <property type="entry name" value="SODIUM/PROLINE SYMPORTER-RELATED"/>
    <property type="match status" value="1"/>
</dbReference>
<gene>
    <name evidence="14" type="ORF">SEMRO_172_G076000.1</name>
</gene>
<dbReference type="PROSITE" id="PS51257">
    <property type="entry name" value="PROKAR_LIPOPROTEIN"/>
    <property type="match status" value="1"/>
</dbReference>
<evidence type="ECO:0000256" key="7">
    <source>
        <dbReference type="ARBA" id="ARBA00022989"/>
    </source>
</evidence>
<dbReference type="GO" id="GO:0006814">
    <property type="term" value="P:sodium ion transport"/>
    <property type="evidence" value="ECO:0007669"/>
    <property type="project" value="UniProtKB-KW"/>
</dbReference>
<dbReference type="Proteomes" id="UP001153069">
    <property type="component" value="Unassembled WGS sequence"/>
</dbReference>
<dbReference type="AlphaFoldDB" id="A0A9N8DPP4"/>
<dbReference type="Gene3D" id="1.20.1730.10">
    <property type="entry name" value="Sodium/glucose cotransporter"/>
    <property type="match status" value="1"/>
</dbReference>
<feature type="transmembrane region" description="Helical" evidence="13">
    <location>
        <begin position="169"/>
        <end position="187"/>
    </location>
</feature>
<dbReference type="EMBL" id="CAICTM010000171">
    <property type="protein sequence ID" value="CAB9503644.1"/>
    <property type="molecule type" value="Genomic_DNA"/>
</dbReference>
<dbReference type="Pfam" id="PF00474">
    <property type="entry name" value="SSF"/>
    <property type="match status" value="1"/>
</dbReference>
<comment type="subcellular location">
    <subcellularLocation>
        <location evidence="1">Cell membrane</location>
        <topology evidence="1">Multi-pass membrane protein</topology>
    </subcellularLocation>
</comment>
<reference evidence="14" key="1">
    <citation type="submission" date="2020-06" db="EMBL/GenBank/DDBJ databases">
        <authorList>
            <consortium name="Plant Systems Biology data submission"/>
        </authorList>
    </citation>
    <scope>NUCLEOTIDE SEQUENCE</scope>
    <source>
        <strain evidence="14">D6</strain>
    </source>
</reference>
<keyword evidence="5 13" id="KW-0812">Transmembrane</keyword>
<keyword evidence="11" id="KW-0739">Sodium transport</keyword>
<dbReference type="PANTHER" id="PTHR48086:SF3">
    <property type="entry name" value="SODIUM_PROLINE SYMPORTER"/>
    <property type="match status" value="1"/>
</dbReference>
<feature type="transmembrane region" description="Helical" evidence="13">
    <location>
        <begin position="542"/>
        <end position="561"/>
    </location>
</feature>